<dbReference type="PANTHER" id="PTHR11601:SF34">
    <property type="entry name" value="CYSTEINE DESULFURASE"/>
    <property type="match status" value="1"/>
</dbReference>
<evidence type="ECO:0000256" key="1">
    <source>
        <dbReference type="ARBA" id="ARBA00001933"/>
    </source>
</evidence>
<dbReference type="InterPro" id="IPR015421">
    <property type="entry name" value="PyrdxlP-dep_Trfase_major"/>
</dbReference>
<organism evidence="10">
    <name type="scientific">marine metagenome</name>
    <dbReference type="NCBI Taxonomy" id="408172"/>
    <lineage>
        <taxon>unclassified sequences</taxon>
        <taxon>metagenomes</taxon>
        <taxon>ecological metagenomes</taxon>
    </lineage>
</organism>
<keyword evidence="4" id="KW-0808">Transferase</keyword>
<dbReference type="PANTHER" id="PTHR11601">
    <property type="entry name" value="CYSTEINE DESULFURYLASE FAMILY MEMBER"/>
    <property type="match status" value="1"/>
</dbReference>
<dbReference type="NCBIfam" id="NF010611">
    <property type="entry name" value="PRK14012.1"/>
    <property type="match status" value="1"/>
</dbReference>
<comment type="similarity">
    <text evidence="2">Belongs to the class-V pyridoxal-phosphate-dependent aminotransferase family. NifS/IscS subfamily.</text>
</comment>
<dbReference type="InterPro" id="IPR015424">
    <property type="entry name" value="PyrdxlP-dep_Trfase"/>
</dbReference>
<proteinExistence type="inferred from homology"/>
<dbReference type="AlphaFoldDB" id="A0A381R9J9"/>
<dbReference type="PROSITE" id="PS00595">
    <property type="entry name" value="AA_TRANSFER_CLASS_5"/>
    <property type="match status" value="1"/>
</dbReference>
<evidence type="ECO:0000256" key="7">
    <source>
        <dbReference type="ARBA" id="ARBA00023004"/>
    </source>
</evidence>
<dbReference type="GO" id="GO:0046872">
    <property type="term" value="F:metal ion binding"/>
    <property type="evidence" value="ECO:0007669"/>
    <property type="project" value="UniProtKB-KW"/>
</dbReference>
<dbReference type="PIRSF" id="PIRSF005572">
    <property type="entry name" value="NifS"/>
    <property type="match status" value="1"/>
</dbReference>
<reference evidence="10" key="1">
    <citation type="submission" date="2018-05" db="EMBL/GenBank/DDBJ databases">
        <authorList>
            <person name="Lanie J.A."/>
            <person name="Ng W.-L."/>
            <person name="Kazmierczak K.M."/>
            <person name="Andrzejewski T.M."/>
            <person name="Davidsen T.M."/>
            <person name="Wayne K.J."/>
            <person name="Tettelin H."/>
            <person name="Glass J.I."/>
            <person name="Rusch D."/>
            <person name="Podicherti R."/>
            <person name="Tsui H.-C.T."/>
            <person name="Winkler M.E."/>
        </authorList>
    </citation>
    <scope>NUCLEOTIDE SEQUENCE</scope>
</reference>
<keyword evidence="7" id="KW-0408">Iron</keyword>
<gene>
    <name evidence="10" type="ORF">METZ01_LOCUS40748</name>
</gene>
<feature type="domain" description="Aminotransferase class V" evidence="9">
    <location>
        <begin position="5"/>
        <end position="366"/>
    </location>
</feature>
<dbReference type="EMBL" id="UINC01001745">
    <property type="protein sequence ID" value="SUZ87894.1"/>
    <property type="molecule type" value="Genomic_DNA"/>
</dbReference>
<keyword evidence="6" id="KW-0663">Pyridoxal phosphate</keyword>
<dbReference type="InterPro" id="IPR000192">
    <property type="entry name" value="Aminotrans_V_dom"/>
</dbReference>
<dbReference type="EC" id="2.8.1.7" evidence="3"/>
<keyword evidence="8" id="KW-0411">Iron-sulfur</keyword>
<dbReference type="SUPFAM" id="SSF53383">
    <property type="entry name" value="PLP-dependent transferases"/>
    <property type="match status" value="1"/>
</dbReference>
<dbReference type="GO" id="GO:0031071">
    <property type="term" value="F:cysteine desulfurase activity"/>
    <property type="evidence" value="ECO:0007669"/>
    <property type="project" value="UniProtKB-EC"/>
</dbReference>
<evidence type="ECO:0000313" key="10">
    <source>
        <dbReference type="EMBL" id="SUZ87894.1"/>
    </source>
</evidence>
<accession>A0A381R9J9</accession>
<dbReference type="InterPro" id="IPR015422">
    <property type="entry name" value="PyrdxlP-dep_Trfase_small"/>
</dbReference>
<comment type="cofactor">
    <cofactor evidence="1">
        <name>pyridoxal 5'-phosphate</name>
        <dbReference type="ChEBI" id="CHEBI:597326"/>
    </cofactor>
</comment>
<dbReference type="FunFam" id="3.40.640.10:FF:000003">
    <property type="entry name" value="Cysteine desulfurase IscS"/>
    <property type="match status" value="1"/>
</dbReference>
<evidence type="ECO:0000256" key="3">
    <source>
        <dbReference type="ARBA" id="ARBA00012239"/>
    </source>
</evidence>
<dbReference type="InterPro" id="IPR020578">
    <property type="entry name" value="Aminotrans_V_PyrdxlP_BS"/>
</dbReference>
<protein>
    <recommendedName>
        <fullName evidence="3">cysteine desulfurase</fullName>
        <ecNumber evidence="3">2.8.1.7</ecNumber>
    </recommendedName>
</protein>
<dbReference type="Gene3D" id="3.40.640.10">
    <property type="entry name" value="Type I PLP-dependent aspartate aminotransferase-like (Major domain)"/>
    <property type="match status" value="1"/>
</dbReference>
<evidence type="ECO:0000256" key="4">
    <source>
        <dbReference type="ARBA" id="ARBA00022679"/>
    </source>
</evidence>
<evidence type="ECO:0000259" key="9">
    <source>
        <dbReference type="Pfam" id="PF00266"/>
    </source>
</evidence>
<keyword evidence="5" id="KW-0479">Metal-binding</keyword>
<evidence type="ECO:0000256" key="8">
    <source>
        <dbReference type="ARBA" id="ARBA00023014"/>
    </source>
</evidence>
<dbReference type="InterPro" id="IPR016454">
    <property type="entry name" value="Cysteine_dSase"/>
</dbReference>
<dbReference type="Gene3D" id="3.90.1150.10">
    <property type="entry name" value="Aspartate Aminotransferase, domain 1"/>
    <property type="match status" value="1"/>
</dbReference>
<evidence type="ECO:0000256" key="5">
    <source>
        <dbReference type="ARBA" id="ARBA00022723"/>
    </source>
</evidence>
<dbReference type="Pfam" id="PF00266">
    <property type="entry name" value="Aminotran_5"/>
    <property type="match status" value="1"/>
</dbReference>
<evidence type="ECO:0000256" key="6">
    <source>
        <dbReference type="ARBA" id="ARBA00022898"/>
    </source>
</evidence>
<dbReference type="GO" id="GO:0051536">
    <property type="term" value="F:iron-sulfur cluster binding"/>
    <property type="evidence" value="ECO:0007669"/>
    <property type="project" value="UniProtKB-KW"/>
</dbReference>
<sequence length="395" mass="43965">MKRKIYLDNNATTPIDPVVLDAMMPYFKEKFGNAASRNHPFGWEAEEAVEKARKTIAKSLNCRAREIVFTSGATESINLAIKGYCERNSEKGRHIITQVIEHKAVLDTCKEMENRGWEVTYLSVNKEGLIDLDNLKETIRDDTVLITIMHANNEIGVMNDIFSIGEICLERDICFLSDAAQSFGKLPIDLEAMHIDMLAVSGHKIYGPKGIGFLYVRQRNPKVELKLQIEGGGHERGMRSGTLPVPLIVGLGEASRLCFENMDAESKRLRSMRDKLVAMLTDELPDTIINGSMKQRLPHNVNFSFPHVEGEALLMKLESIACSSGSACTSATLKPSYVMKALGHSEELAHSSIRIAFGRMNKEDDTEIAAKEIIDAVMTLREKSPFHPTAKSQPA</sequence>
<name>A0A381R9J9_9ZZZZ</name>
<evidence type="ECO:0000256" key="2">
    <source>
        <dbReference type="ARBA" id="ARBA00006490"/>
    </source>
</evidence>